<feature type="transmembrane region" description="Helical" evidence="3">
    <location>
        <begin position="197"/>
        <end position="215"/>
    </location>
</feature>
<feature type="transmembrane region" description="Helical" evidence="3">
    <location>
        <begin position="161"/>
        <end position="190"/>
    </location>
</feature>
<feature type="region of interest" description="Disordered" evidence="2">
    <location>
        <begin position="1"/>
        <end position="26"/>
    </location>
</feature>
<reference evidence="5" key="1">
    <citation type="submission" date="2023-02" db="EMBL/GenBank/DDBJ databases">
        <title>Actinomadura rubrobrunea NBRC 14622.</title>
        <authorList>
            <person name="Ichikawa N."/>
            <person name="Sato H."/>
            <person name="Tonouchi N."/>
        </authorList>
    </citation>
    <scope>NUCLEOTIDE SEQUENCE</scope>
    <source>
        <strain evidence="5">NBRC 14622</strain>
    </source>
</reference>
<evidence type="ECO:0000256" key="3">
    <source>
        <dbReference type="SAM" id="Phobius"/>
    </source>
</evidence>
<dbReference type="AlphaFoldDB" id="A0A9W6UTW0"/>
<comment type="similarity">
    <text evidence="1">Belongs to the peptidase A24 family.</text>
</comment>
<evidence type="ECO:0000313" key="5">
    <source>
        <dbReference type="EMBL" id="GLW62208.1"/>
    </source>
</evidence>
<feature type="transmembrane region" description="Helical" evidence="3">
    <location>
        <begin position="121"/>
        <end position="141"/>
    </location>
</feature>
<comment type="caution">
    <text evidence="5">The sequence shown here is derived from an EMBL/GenBank/DDBJ whole genome shotgun (WGS) entry which is preliminary data.</text>
</comment>
<dbReference type="Pfam" id="PF01478">
    <property type="entry name" value="Peptidase_A24"/>
    <property type="match status" value="1"/>
</dbReference>
<keyword evidence="6" id="KW-1185">Reference proteome</keyword>
<organism evidence="5 6">
    <name type="scientific">Actinomadura rubrobrunea</name>
    <dbReference type="NCBI Taxonomy" id="115335"/>
    <lineage>
        <taxon>Bacteria</taxon>
        <taxon>Bacillati</taxon>
        <taxon>Actinomycetota</taxon>
        <taxon>Actinomycetes</taxon>
        <taxon>Streptosporangiales</taxon>
        <taxon>Thermomonosporaceae</taxon>
        <taxon>Actinomadura</taxon>
    </lineage>
</organism>
<evidence type="ECO:0000256" key="1">
    <source>
        <dbReference type="ARBA" id="ARBA00005801"/>
    </source>
</evidence>
<dbReference type="InterPro" id="IPR000045">
    <property type="entry name" value="Prepilin_IV_endopep_pep"/>
</dbReference>
<evidence type="ECO:0000256" key="2">
    <source>
        <dbReference type="SAM" id="MobiDB-lite"/>
    </source>
</evidence>
<evidence type="ECO:0000259" key="4">
    <source>
        <dbReference type="Pfam" id="PF01478"/>
    </source>
</evidence>
<protein>
    <recommendedName>
        <fullName evidence="4">Prepilin type IV endopeptidase peptidase domain-containing protein</fullName>
    </recommendedName>
</protein>
<dbReference type="GO" id="GO:0004190">
    <property type="term" value="F:aspartic-type endopeptidase activity"/>
    <property type="evidence" value="ECO:0007669"/>
    <property type="project" value="InterPro"/>
</dbReference>
<dbReference type="GO" id="GO:0005886">
    <property type="term" value="C:plasma membrane"/>
    <property type="evidence" value="ECO:0007669"/>
    <property type="project" value="TreeGrafter"/>
</dbReference>
<dbReference type="Gene3D" id="1.20.120.1220">
    <property type="match status" value="1"/>
</dbReference>
<feature type="transmembrane region" description="Helical" evidence="3">
    <location>
        <begin position="68"/>
        <end position="88"/>
    </location>
</feature>
<sequence>MGGGSDSEVSADTSGAGETSAADRPGASAWSLRADWTEPVRRSPVRVLLAGAAVLALLSWRIGLRADLVAFAYLGCVGVVLGVVDVALRRLPDPLTLPSYPIGMVLLSAAAPSTTDGGGRFIDALIGLGVLWGLFFLQWVVVPRALGFGDVKLSGVLGLYLGWLGFDAWTLGVLAMFVLGGLYSIGLIVFRRVGRKATIPFGPFMLLGALVGVLVHA</sequence>
<accession>A0A9W6UTW0</accession>
<keyword evidence="3" id="KW-0472">Membrane</keyword>
<name>A0A9W6UTW0_9ACTN</name>
<feature type="compositionally biased region" description="Polar residues" evidence="2">
    <location>
        <begin position="7"/>
        <end position="17"/>
    </location>
</feature>
<dbReference type="Proteomes" id="UP001165124">
    <property type="component" value="Unassembled WGS sequence"/>
</dbReference>
<gene>
    <name evidence="5" type="ORF">Arub01_04520</name>
</gene>
<dbReference type="InterPro" id="IPR050882">
    <property type="entry name" value="Prepilin_peptidase/N-MTase"/>
</dbReference>
<keyword evidence="3" id="KW-0812">Transmembrane</keyword>
<evidence type="ECO:0000313" key="6">
    <source>
        <dbReference type="Proteomes" id="UP001165124"/>
    </source>
</evidence>
<feature type="domain" description="Prepilin type IV endopeptidase peptidase" evidence="4">
    <location>
        <begin position="75"/>
        <end position="185"/>
    </location>
</feature>
<dbReference type="GO" id="GO:0006465">
    <property type="term" value="P:signal peptide processing"/>
    <property type="evidence" value="ECO:0007669"/>
    <property type="project" value="TreeGrafter"/>
</dbReference>
<dbReference type="PANTHER" id="PTHR30487">
    <property type="entry name" value="TYPE 4 PREPILIN-LIKE PROTEINS LEADER PEPTIDE-PROCESSING ENZYME"/>
    <property type="match status" value="1"/>
</dbReference>
<dbReference type="PANTHER" id="PTHR30487:SF0">
    <property type="entry name" value="PREPILIN LEADER PEPTIDASE_N-METHYLTRANSFERASE-RELATED"/>
    <property type="match status" value="1"/>
</dbReference>
<proteinExistence type="inferred from homology"/>
<keyword evidence="3" id="KW-1133">Transmembrane helix</keyword>
<dbReference type="EMBL" id="BSRZ01000001">
    <property type="protein sequence ID" value="GLW62208.1"/>
    <property type="molecule type" value="Genomic_DNA"/>
</dbReference>